<keyword evidence="2 5" id="KW-0812">Transmembrane</keyword>
<keyword evidence="8" id="KW-1185">Reference proteome</keyword>
<comment type="caution">
    <text evidence="7">The sequence shown here is derived from an EMBL/GenBank/DDBJ whole genome shotgun (WGS) entry which is preliminary data.</text>
</comment>
<evidence type="ECO:0000256" key="1">
    <source>
        <dbReference type="ARBA" id="ARBA00004141"/>
    </source>
</evidence>
<keyword evidence="4 5" id="KW-0472">Membrane</keyword>
<name>A0A150X2V6_9BACT</name>
<evidence type="ECO:0000256" key="2">
    <source>
        <dbReference type="ARBA" id="ARBA00022692"/>
    </source>
</evidence>
<feature type="domain" description="HTH cro/C1-type" evidence="6">
    <location>
        <begin position="5"/>
        <end position="59"/>
    </location>
</feature>
<dbReference type="SMART" id="SM00530">
    <property type="entry name" value="HTH_XRE"/>
    <property type="match status" value="1"/>
</dbReference>
<dbReference type="InterPro" id="IPR001387">
    <property type="entry name" value="Cro/C1-type_HTH"/>
</dbReference>
<dbReference type="InterPro" id="IPR019109">
    <property type="entry name" value="MamF_MmsF"/>
</dbReference>
<evidence type="ECO:0000313" key="8">
    <source>
        <dbReference type="Proteomes" id="UP000075615"/>
    </source>
</evidence>
<comment type="subcellular location">
    <subcellularLocation>
        <location evidence="1">Membrane</location>
        <topology evidence="1">Multi-pass membrane protein</topology>
    </subcellularLocation>
</comment>
<evidence type="ECO:0000256" key="3">
    <source>
        <dbReference type="ARBA" id="ARBA00022989"/>
    </source>
</evidence>
<feature type="transmembrane region" description="Helical" evidence="5">
    <location>
        <begin position="140"/>
        <end position="160"/>
    </location>
</feature>
<evidence type="ECO:0000313" key="7">
    <source>
        <dbReference type="EMBL" id="KYG73058.1"/>
    </source>
</evidence>
<dbReference type="AlphaFoldDB" id="A0A150X2V6"/>
<dbReference type="STRING" id="296218.AWN68_10225"/>
<dbReference type="Pfam" id="PF01381">
    <property type="entry name" value="HTH_3"/>
    <property type="match status" value="1"/>
</dbReference>
<dbReference type="RefSeq" id="WP_068418033.1">
    <property type="nucleotide sequence ID" value="NZ_LRDB01000050.1"/>
</dbReference>
<sequence length="181" mass="21014">MENRIKYLRVKENYTQSELAAKTGLSLRTIQRVESNQVEVTGHTLTALSTFFNIEPSQINSKVNQTIINIRLINLSTLLFIFLPIVHLILPILLWRKYRKLNPVIDEAGKQIINFQILWSIASLLLIIFAPFIEHIFIDYVSIIFLVIALSILSNLFWIARSALFINKEKYQKFSIALRLI</sequence>
<dbReference type="Pfam" id="PF09685">
    <property type="entry name" value="MamF_MmsF"/>
    <property type="match status" value="1"/>
</dbReference>
<evidence type="ECO:0000256" key="4">
    <source>
        <dbReference type="ARBA" id="ARBA00023136"/>
    </source>
</evidence>
<evidence type="ECO:0000256" key="5">
    <source>
        <dbReference type="SAM" id="Phobius"/>
    </source>
</evidence>
<feature type="transmembrane region" description="Helical" evidence="5">
    <location>
        <begin position="115"/>
        <end position="133"/>
    </location>
</feature>
<dbReference type="CDD" id="cd00093">
    <property type="entry name" value="HTH_XRE"/>
    <property type="match status" value="1"/>
</dbReference>
<dbReference type="EMBL" id="LRDB01000050">
    <property type="protein sequence ID" value="KYG73058.1"/>
    <property type="molecule type" value="Genomic_DNA"/>
</dbReference>
<accession>A0A150X2V6</accession>
<dbReference type="PROSITE" id="PS50943">
    <property type="entry name" value="HTH_CROC1"/>
    <property type="match status" value="1"/>
</dbReference>
<gene>
    <name evidence="7" type="ORF">AWN68_10225</name>
</gene>
<proteinExistence type="predicted"/>
<reference evidence="7 8" key="1">
    <citation type="submission" date="2016-01" db="EMBL/GenBank/DDBJ databases">
        <title>Genome sequencing of Roseivirga echinicomitans KMM 6058.</title>
        <authorList>
            <person name="Selvaratnam C."/>
            <person name="Thevarajoo S."/>
            <person name="Goh K.M."/>
            <person name="Ee R."/>
            <person name="Chan K.-G."/>
            <person name="Chong C.S."/>
        </authorList>
    </citation>
    <scope>NUCLEOTIDE SEQUENCE [LARGE SCALE GENOMIC DNA]</scope>
    <source>
        <strain evidence="7 8">KMM 6058</strain>
    </source>
</reference>
<evidence type="ECO:0000259" key="6">
    <source>
        <dbReference type="PROSITE" id="PS50943"/>
    </source>
</evidence>
<keyword evidence="3 5" id="KW-1133">Transmembrane helix</keyword>
<dbReference type="SUPFAM" id="SSF47413">
    <property type="entry name" value="lambda repressor-like DNA-binding domains"/>
    <property type="match status" value="1"/>
</dbReference>
<dbReference type="Gene3D" id="1.10.260.40">
    <property type="entry name" value="lambda repressor-like DNA-binding domains"/>
    <property type="match status" value="1"/>
</dbReference>
<dbReference type="OrthoDB" id="1357763at2"/>
<dbReference type="InterPro" id="IPR010982">
    <property type="entry name" value="Lambda_DNA-bd_dom_sf"/>
</dbReference>
<dbReference type="Proteomes" id="UP000075615">
    <property type="component" value="Unassembled WGS sequence"/>
</dbReference>
<organism evidence="7 8">
    <name type="scientific">Roseivirga echinicomitans</name>
    <dbReference type="NCBI Taxonomy" id="296218"/>
    <lineage>
        <taxon>Bacteria</taxon>
        <taxon>Pseudomonadati</taxon>
        <taxon>Bacteroidota</taxon>
        <taxon>Cytophagia</taxon>
        <taxon>Cytophagales</taxon>
        <taxon>Roseivirgaceae</taxon>
        <taxon>Roseivirga</taxon>
    </lineage>
</organism>
<feature type="transmembrane region" description="Helical" evidence="5">
    <location>
        <begin position="72"/>
        <end position="95"/>
    </location>
</feature>
<dbReference type="GO" id="GO:0003677">
    <property type="term" value="F:DNA binding"/>
    <property type="evidence" value="ECO:0007669"/>
    <property type="project" value="InterPro"/>
</dbReference>
<protein>
    <recommendedName>
        <fullName evidence="6">HTH cro/C1-type domain-containing protein</fullName>
    </recommendedName>
</protein>